<name>A0A518FUW5_9PLAN</name>
<proteinExistence type="predicted"/>
<accession>A0A518FUW5</accession>
<gene>
    <name evidence="1" type="ORF">Pan153_48030</name>
</gene>
<dbReference type="EMBL" id="CP036317">
    <property type="protein sequence ID" value="QDV20132.1"/>
    <property type="molecule type" value="Genomic_DNA"/>
</dbReference>
<organism evidence="1 2">
    <name type="scientific">Gimesia panareensis</name>
    <dbReference type="NCBI Taxonomy" id="2527978"/>
    <lineage>
        <taxon>Bacteria</taxon>
        <taxon>Pseudomonadati</taxon>
        <taxon>Planctomycetota</taxon>
        <taxon>Planctomycetia</taxon>
        <taxon>Planctomycetales</taxon>
        <taxon>Planctomycetaceae</taxon>
        <taxon>Gimesia</taxon>
    </lineage>
</organism>
<protein>
    <submittedName>
        <fullName evidence="1">Uncharacterized protein</fullName>
    </submittedName>
</protein>
<evidence type="ECO:0000313" key="1">
    <source>
        <dbReference type="EMBL" id="QDV20132.1"/>
    </source>
</evidence>
<sequence length="61" mass="7447">MITEIEKRQLQIQKMCYNIIHKEPLLFLLQMKLLEYLKMNLHLIPQFEKHATPRNRTSEPL</sequence>
<dbReference type="Proteomes" id="UP000320839">
    <property type="component" value="Chromosome"/>
</dbReference>
<reference evidence="1 2" key="1">
    <citation type="submission" date="2019-02" db="EMBL/GenBank/DDBJ databases">
        <title>Deep-cultivation of Planctomycetes and their phenomic and genomic characterization uncovers novel biology.</title>
        <authorList>
            <person name="Wiegand S."/>
            <person name="Jogler M."/>
            <person name="Boedeker C."/>
            <person name="Pinto D."/>
            <person name="Vollmers J."/>
            <person name="Rivas-Marin E."/>
            <person name="Kohn T."/>
            <person name="Peeters S.H."/>
            <person name="Heuer A."/>
            <person name="Rast P."/>
            <person name="Oberbeckmann S."/>
            <person name="Bunk B."/>
            <person name="Jeske O."/>
            <person name="Meyerdierks A."/>
            <person name="Storesund J.E."/>
            <person name="Kallscheuer N."/>
            <person name="Luecker S."/>
            <person name="Lage O.M."/>
            <person name="Pohl T."/>
            <person name="Merkel B.J."/>
            <person name="Hornburger P."/>
            <person name="Mueller R.-W."/>
            <person name="Bruemmer F."/>
            <person name="Labrenz M."/>
            <person name="Spormann A.M."/>
            <person name="Op den Camp H."/>
            <person name="Overmann J."/>
            <person name="Amann R."/>
            <person name="Jetten M.S.M."/>
            <person name="Mascher T."/>
            <person name="Medema M.H."/>
            <person name="Devos D.P."/>
            <person name="Kaster A.-K."/>
            <person name="Ovreas L."/>
            <person name="Rohde M."/>
            <person name="Galperin M.Y."/>
            <person name="Jogler C."/>
        </authorList>
    </citation>
    <scope>NUCLEOTIDE SEQUENCE [LARGE SCALE GENOMIC DNA]</scope>
    <source>
        <strain evidence="1 2">Pan153</strain>
    </source>
</reference>
<dbReference type="AlphaFoldDB" id="A0A518FUW5"/>
<evidence type="ECO:0000313" key="2">
    <source>
        <dbReference type="Proteomes" id="UP000320839"/>
    </source>
</evidence>